<feature type="signal peptide" evidence="1">
    <location>
        <begin position="1"/>
        <end position="27"/>
    </location>
</feature>
<evidence type="ECO:0000313" key="3">
    <source>
        <dbReference type="Proteomes" id="UP001463408"/>
    </source>
</evidence>
<feature type="chain" id="PRO_5046710662" evidence="1">
    <location>
        <begin position="28"/>
        <end position="124"/>
    </location>
</feature>
<accession>A0ABV1P9N6</accession>
<gene>
    <name evidence="2" type="ORF">ABRQ07_09720</name>
</gene>
<keyword evidence="1" id="KW-0732">Signal</keyword>
<comment type="caution">
    <text evidence="2">The sequence shown here is derived from an EMBL/GenBank/DDBJ whole genome shotgun (WGS) entry which is preliminary data.</text>
</comment>
<name>A0ABV1P9N6_9GAMM</name>
<dbReference type="Proteomes" id="UP001463408">
    <property type="component" value="Unassembled WGS sequence"/>
</dbReference>
<dbReference type="Gene3D" id="3.40.50.1820">
    <property type="entry name" value="alpha/beta hydrolase"/>
    <property type="match status" value="1"/>
</dbReference>
<sequence>MRHHSIARLTRVIVITALLCLTFSSIAAPQNISLQNQQLEGLIREPLSLQVMLDNGKPAILDAFVTRPVGQTKLPVAVITNGTVGSADFDRWERNPNRESSTALAFARHGYAAVAVLREEYGRC</sequence>
<keyword evidence="3" id="KW-1185">Reference proteome</keyword>
<evidence type="ECO:0000313" key="2">
    <source>
        <dbReference type="EMBL" id="MEQ9937882.1"/>
    </source>
</evidence>
<dbReference type="EMBL" id="JBEHEF010000005">
    <property type="protein sequence ID" value="MEQ9937882.1"/>
    <property type="molecule type" value="Genomic_DNA"/>
</dbReference>
<dbReference type="InterPro" id="IPR029058">
    <property type="entry name" value="AB_hydrolase_fold"/>
</dbReference>
<protein>
    <submittedName>
        <fullName evidence="2">Uncharacterized protein</fullName>
    </submittedName>
</protein>
<organism evidence="2 3">
    <name type="scientific">Pectobacterium polonicum</name>
    <dbReference type="NCBI Taxonomy" id="2485124"/>
    <lineage>
        <taxon>Bacteria</taxon>
        <taxon>Pseudomonadati</taxon>
        <taxon>Pseudomonadota</taxon>
        <taxon>Gammaproteobacteria</taxon>
        <taxon>Enterobacterales</taxon>
        <taxon>Pectobacteriaceae</taxon>
        <taxon>Pectobacterium</taxon>
    </lineage>
</organism>
<reference evidence="2 3" key="1">
    <citation type="submission" date="2024-06" db="EMBL/GenBank/DDBJ databases">
        <title>Pangenomics to understand the prophage dynamics in the radiating lineages of P. brasiliense.</title>
        <authorList>
            <person name="Pardeshi L.A."/>
            <person name="Van Duivenbode I."/>
            <person name="Jonkheer E.M."/>
            <person name="Pel M.J.C."/>
            <person name="Kupczok A."/>
            <person name="De Ridder D."/>
            <person name="Smit S."/>
            <person name="Van Der Lee T.J."/>
        </authorList>
    </citation>
    <scope>NUCLEOTIDE SEQUENCE [LARGE SCALE GENOMIC DNA]</scope>
    <source>
        <strain evidence="2 3">PD 8607</strain>
    </source>
</reference>
<proteinExistence type="predicted"/>
<evidence type="ECO:0000256" key="1">
    <source>
        <dbReference type="SAM" id="SignalP"/>
    </source>
</evidence>